<dbReference type="Proteomes" id="UP000026249">
    <property type="component" value="Unassembled WGS sequence"/>
</dbReference>
<keyword evidence="3" id="KW-1003">Cell membrane</keyword>
<dbReference type="FunFam" id="3.40.50.300:FF:000127">
    <property type="entry name" value="Ribose import ATP-binding protein RbsA"/>
    <property type="match status" value="1"/>
</dbReference>
<dbReference type="InterPro" id="IPR003593">
    <property type="entry name" value="AAA+_ATPase"/>
</dbReference>
<evidence type="ECO:0000256" key="4">
    <source>
        <dbReference type="ARBA" id="ARBA00022597"/>
    </source>
</evidence>
<organism evidence="11 12">
    <name type="scientific">Actibacterium mucosum KCTC 23349</name>
    <dbReference type="NCBI Taxonomy" id="1454373"/>
    <lineage>
        <taxon>Bacteria</taxon>
        <taxon>Pseudomonadati</taxon>
        <taxon>Pseudomonadota</taxon>
        <taxon>Alphaproteobacteria</taxon>
        <taxon>Rhodobacterales</taxon>
        <taxon>Roseobacteraceae</taxon>
        <taxon>Actibacterium</taxon>
    </lineage>
</organism>
<keyword evidence="4" id="KW-0762">Sugar transport</keyword>
<keyword evidence="6" id="KW-0547">Nucleotide-binding</keyword>
<dbReference type="Pfam" id="PF00005">
    <property type="entry name" value="ABC_tran"/>
    <property type="match status" value="2"/>
</dbReference>
<keyword evidence="8" id="KW-1278">Translocase</keyword>
<dbReference type="Gene3D" id="3.40.50.300">
    <property type="entry name" value="P-loop containing nucleotide triphosphate hydrolases"/>
    <property type="match status" value="2"/>
</dbReference>
<evidence type="ECO:0000256" key="5">
    <source>
        <dbReference type="ARBA" id="ARBA00022737"/>
    </source>
</evidence>
<evidence type="ECO:0000259" key="10">
    <source>
        <dbReference type="PROSITE" id="PS50893"/>
    </source>
</evidence>
<keyword evidence="7 11" id="KW-0067">ATP-binding</keyword>
<name>A0A037ZF26_9RHOB</name>
<dbReference type="GO" id="GO:0005886">
    <property type="term" value="C:plasma membrane"/>
    <property type="evidence" value="ECO:0007669"/>
    <property type="project" value="UniProtKB-SubCell"/>
</dbReference>
<comment type="caution">
    <text evidence="11">The sequence shown here is derived from an EMBL/GenBank/DDBJ whole genome shotgun (WGS) entry which is preliminary data.</text>
</comment>
<dbReference type="InterPro" id="IPR027417">
    <property type="entry name" value="P-loop_NTPase"/>
</dbReference>
<dbReference type="PROSITE" id="PS50893">
    <property type="entry name" value="ABC_TRANSPORTER_2"/>
    <property type="match status" value="2"/>
</dbReference>
<comment type="subcellular location">
    <subcellularLocation>
        <location evidence="1">Cell membrane</location>
        <topology evidence="1">Peripheral membrane protein</topology>
    </subcellularLocation>
</comment>
<reference evidence="11 12" key="1">
    <citation type="submission" date="2014-03" db="EMBL/GenBank/DDBJ databases">
        <title>Draft Genome Sequence of Actibacterium mucosum KCTC 23349, a Marine Alphaproteobacterium with Complex Ionic Requirements Isolated from Mediterranean Seawater at Malvarrosa Beach, Valencia, Spain.</title>
        <authorList>
            <person name="Arahal D.R."/>
            <person name="Shao Z."/>
            <person name="Lai Q."/>
            <person name="Pujalte M.J."/>
        </authorList>
    </citation>
    <scope>NUCLEOTIDE SEQUENCE [LARGE SCALE GENOMIC DNA]</scope>
    <source>
        <strain evidence="11 12">KCTC 23349</strain>
    </source>
</reference>
<dbReference type="InterPro" id="IPR017871">
    <property type="entry name" value="ABC_transporter-like_CS"/>
</dbReference>
<proteinExistence type="predicted"/>
<keyword evidence="5" id="KW-0677">Repeat</keyword>
<keyword evidence="2" id="KW-0813">Transport</keyword>
<evidence type="ECO:0000256" key="1">
    <source>
        <dbReference type="ARBA" id="ARBA00004202"/>
    </source>
</evidence>
<dbReference type="InterPro" id="IPR003439">
    <property type="entry name" value="ABC_transporter-like_ATP-bd"/>
</dbReference>
<evidence type="ECO:0000256" key="6">
    <source>
        <dbReference type="ARBA" id="ARBA00022741"/>
    </source>
</evidence>
<evidence type="ECO:0000313" key="12">
    <source>
        <dbReference type="Proteomes" id="UP000026249"/>
    </source>
</evidence>
<evidence type="ECO:0000256" key="8">
    <source>
        <dbReference type="ARBA" id="ARBA00022967"/>
    </source>
</evidence>
<dbReference type="PANTHER" id="PTHR43790:SF3">
    <property type="entry name" value="D-ALLOSE IMPORT ATP-BINDING PROTEIN ALSA-RELATED"/>
    <property type="match status" value="1"/>
</dbReference>
<dbReference type="CDD" id="cd03215">
    <property type="entry name" value="ABC_Carb_Monos_II"/>
    <property type="match status" value="1"/>
</dbReference>
<feature type="domain" description="ABC transporter" evidence="10">
    <location>
        <begin position="6"/>
        <end position="241"/>
    </location>
</feature>
<keyword evidence="9" id="KW-0472">Membrane</keyword>
<dbReference type="STRING" id="1454373.ACMU_16615"/>
<evidence type="ECO:0000256" key="9">
    <source>
        <dbReference type="ARBA" id="ARBA00023136"/>
    </source>
</evidence>
<dbReference type="OrthoDB" id="9805029at2"/>
<accession>A0A037ZF26</accession>
<sequence length="502" mass="54086">MNDIVLQLTNIRKSYGAIHALKGVHFTLRRGEIHALAGENGAGKSTLMKIIDGIVQPDSGQIVLNGDARQFRSPLEAQRAGIGFVHQEIALCPQVSVAQNICMSRINTEGGFLVNYREVRQVARAAIEQLADIDVNTLVGDLSISNQQVVEIAKALTLDCQILILDEPTAALTDRETEALFAIMHRLKAQGMSIIFISHRMAEIFEHCDHVTVLRDGEYVMDTPVADTTPEDVVNALVGRQMTHLYPDKLTGDPTAGPVILRAEAVADEGRVRGVDLTLHKGEILGLAGLIGAGRSELVQTLCGLRRRTAGRVELNGAAIHPRDYADAIRSGLVYLSEDRKGEGVFLNMPIAQNVSALRLDKVTTPFGMLDRRAEMDQARTHGAELRLKAGSLRDDVSSLSGGNQQKVAIAKLLTANPAVMMLDEPTRGVDVGAKAEIHALLRDFAEQGVGIIVVSSELPEVIGLCDRVLVMAEGRISGELSGDQMTEENIMALASGLALTG</sequence>
<dbReference type="EMBL" id="JFKE01000006">
    <property type="protein sequence ID" value="KAJ54737.1"/>
    <property type="molecule type" value="Genomic_DNA"/>
</dbReference>
<dbReference type="GO" id="GO:0005524">
    <property type="term" value="F:ATP binding"/>
    <property type="evidence" value="ECO:0007669"/>
    <property type="project" value="UniProtKB-KW"/>
</dbReference>
<dbReference type="AlphaFoldDB" id="A0A037ZF26"/>
<dbReference type="InterPro" id="IPR050107">
    <property type="entry name" value="ABC_carbohydrate_import_ATPase"/>
</dbReference>
<keyword evidence="12" id="KW-1185">Reference proteome</keyword>
<evidence type="ECO:0000256" key="7">
    <source>
        <dbReference type="ARBA" id="ARBA00022840"/>
    </source>
</evidence>
<dbReference type="SMART" id="SM00382">
    <property type="entry name" value="AAA"/>
    <property type="match status" value="2"/>
</dbReference>
<dbReference type="PROSITE" id="PS00211">
    <property type="entry name" value="ABC_TRANSPORTER_1"/>
    <property type="match status" value="1"/>
</dbReference>
<evidence type="ECO:0000256" key="2">
    <source>
        <dbReference type="ARBA" id="ARBA00022448"/>
    </source>
</evidence>
<gene>
    <name evidence="11" type="ORF">ACMU_16615</name>
</gene>
<evidence type="ECO:0000256" key="3">
    <source>
        <dbReference type="ARBA" id="ARBA00022475"/>
    </source>
</evidence>
<dbReference type="PANTHER" id="PTHR43790">
    <property type="entry name" value="CARBOHYDRATE TRANSPORT ATP-BINDING PROTEIN MG119-RELATED"/>
    <property type="match status" value="1"/>
</dbReference>
<dbReference type="SUPFAM" id="SSF52540">
    <property type="entry name" value="P-loop containing nucleoside triphosphate hydrolases"/>
    <property type="match status" value="2"/>
</dbReference>
<evidence type="ECO:0000313" key="11">
    <source>
        <dbReference type="EMBL" id="KAJ54737.1"/>
    </source>
</evidence>
<feature type="domain" description="ABC transporter" evidence="10">
    <location>
        <begin position="255"/>
        <end position="499"/>
    </location>
</feature>
<dbReference type="GO" id="GO:0016887">
    <property type="term" value="F:ATP hydrolysis activity"/>
    <property type="evidence" value="ECO:0007669"/>
    <property type="project" value="InterPro"/>
</dbReference>
<protein>
    <submittedName>
        <fullName evidence="11">D-ribose transporter ATP-binding protein</fullName>
    </submittedName>
</protein>
<dbReference type="CDD" id="cd03216">
    <property type="entry name" value="ABC_Carb_Monos_I"/>
    <property type="match status" value="1"/>
</dbReference>